<reference evidence="4" key="2">
    <citation type="journal article" date="2017" name="Nat. Plants">
        <title>The Aegilops tauschii genome reveals multiple impacts of transposons.</title>
        <authorList>
            <person name="Zhao G."/>
            <person name="Zou C."/>
            <person name="Li K."/>
            <person name="Wang K."/>
            <person name="Li T."/>
            <person name="Gao L."/>
            <person name="Zhang X."/>
            <person name="Wang H."/>
            <person name="Yang Z."/>
            <person name="Liu X."/>
            <person name="Jiang W."/>
            <person name="Mao L."/>
            <person name="Kong X."/>
            <person name="Jiao Y."/>
            <person name="Jia J."/>
        </authorList>
    </citation>
    <scope>NUCLEOTIDE SEQUENCE [LARGE SCALE GENOMIC DNA]</scope>
    <source>
        <strain evidence="4">cv. AL8/78</strain>
    </source>
</reference>
<keyword evidence="4" id="KW-1185">Reference proteome</keyword>
<keyword evidence="2" id="KW-0009">Actin-binding</keyword>
<dbReference type="GO" id="GO:0005737">
    <property type="term" value="C:cytoplasm"/>
    <property type="evidence" value="ECO:0007669"/>
    <property type="project" value="TreeGrafter"/>
</dbReference>
<dbReference type="PANTHER" id="PTHR19961:SF80">
    <property type="entry name" value="CALPONIN-HOMOLOGY (CH) DOMAIN-CONTAINING PROTEIN"/>
    <property type="match status" value="1"/>
</dbReference>
<reference evidence="3" key="5">
    <citation type="journal article" date="2021" name="G3 (Bethesda)">
        <title>Aegilops tauschii genome assembly Aet v5.0 features greater sequence contiguity and improved annotation.</title>
        <authorList>
            <person name="Wang L."/>
            <person name="Zhu T."/>
            <person name="Rodriguez J.C."/>
            <person name="Deal K.R."/>
            <person name="Dubcovsky J."/>
            <person name="McGuire P.E."/>
            <person name="Lux T."/>
            <person name="Spannagl M."/>
            <person name="Mayer K.F.X."/>
            <person name="Baldrich P."/>
            <person name="Meyers B.C."/>
            <person name="Huo N."/>
            <person name="Gu Y.Q."/>
            <person name="Zhou H."/>
            <person name="Devos K.M."/>
            <person name="Bennetzen J.L."/>
            <person name="Unver T."/>
            <person name="Budak H."/>
            <person name="Gulick P.J."/>
            <person name="Galiba G."/>
            <person name="Kalapos B."/>
            <person name="Nelson D.R."/>
            <person name="Li P."/>
            <person name="You F.M."/>
            <person name="Luo M.C."/>
            <person name="Dvorak J."/>
        </authorList>
    </citation>
    <scope>NUCLEOTIDE SEQUENCE [LARGE SCALE GENOMIC DNA]</scope>
    <source>
        <strain evidence="3">cv. AL8/78</strain>
    </source>
</reference>
<dbReference type="InterPro" id="IPR036872">
    <property type="entry name" value="CH_dom_sf"/>
</dbReference>
<accession>A0A453NYS1</accession>
<dbReference type="SUPFAM" id="SSF47576">
    <property type="entry name" value="Calponin-homology domain, CH-domain"/>
    <property type="match status" value="1"/>
</dbReference>
<dbReference type="Gramene" id="AET6Gv20548700.17">
    <property type="protein sequence ID" value="AET6Gv20548700.17"/>
    <property type="gene ID" value="AET6Gv20548700"/>
</dbReference>
<sequence>MLSFQIVSLDFSQIQLLADLNLKKTPELLELVADDNSKEAEELVNLAPDKMLLKWMNFHIKKAGYKKTVTNFSTDVKVCISIVFNYSWILHLLE</sequence>
<dbReference type="PANTHER" id="PTHR19961">
    <property type="entry name" value="FIMBRIN/PLASTIN"/>
    <property type="match status" value="1"/>
</dbReference>
<reference evidence="4" key="1">
    <citation type="journal article" date="2014" name="Science">
        <title>Ancient hybridizations among the ancestral genomes of bread wheat.</title>
        <authorList>
            <consortium name="International Wheat Genome Sequencing Consortium,"/>
            <person name="Marcussen T."/>
            <person name="Sandve S.R."/>
            <person name="Heier L."/>
            <person name="Spannagl M."/>
            <person name="Pfeifer M."/>
            <person name="Jakobsen K.S."/>
            <person name="Wulff B.B."/>
            <person name="Steuernagel B."/>
            <person name="Mayer K.F."/>
            <person name="Olsen O.A."/>
        </authorList>
    </citation>
    <scope>NUCLEOTIDE SEQUENCE [LARGE SCALE GENOMIC DNA]</scope>
    <source>
        <strain evidence="4">cv. AL8/78</strain>
    </source>
</reference>
<reference evidence="3" key="3">
    <citation type="journal article" date="2017" name="Nature">
        <title>Genome sequence of the progenitor of the wheat D genome Aegilops tauschii.</title>
        <authorList>
            <person name="Luo M.C."/>
            <person name="Gu Y.Q."/>
            <person name="Puiu D."/>
            <person name="Wang H."/>
            <person name="Twardziok S.O."/>
            <person name="Deal K.R."/>
            <person name="Huo N."/>
            <person name="Zhu T."/>
            <person name="Wang L."/>
            <person name="Wang Y."/>
            <person name="McGuire P.E."/>
            <person name="Liu S."/>
            <person name="Long H."/>
            <person name="Ramasamy R.K."/>
            <person name="Rodriguez J.C."/>
            <person name="Van S.L."/>
            <person name="Yuan L."/>
            <person name="Wang Z."/>
            <person name="Xia Z."/>
            <person name="Xiao L."/>
            <person name="Anderson O.D."/>
            <person name="Ouyang S."/>
            <person name="Liang Y."/>
            <person name="Zimin A.V."/>
            <person name="Pertea G."/>
            <person name="Qi P."/>
            <person name="Bennetzen J.L."/>
            <person name="Dai X."/>
            <person name="Dawson M.W."/>
            <person name="Muller H.G."/>
            <person name="Kugler K."/>
            <person name="Rivarola-Duarte L."/>
            <person name="Spannagl M."/>
            <person name="Mayer K.F.X."/>
            <person name="Lu F.H."/>
            <person name="Bevan M.W."/>
            <person name="Leroy P."/>
            <person name="Li P."/>
            <person name="You F.M."/>
            <person name="Sun Q."/>
            <person name="Liu Z."/>
            <person name="Lyons E."/>
            <person name="Wicker T."/>
            <person name="Salzberg S.L."/>
            <person name="Devos K.M."/>
            <person name="Dvorak J."/>
        </authorList>
    </citation>
    <scope>NUCLEOTIDE SEQUENCE [LARGE SCALE GENOMIC DNA]</scope>
    <source>
        <strain evidence="3">cv. AL8/78</strain>
    </source>
</reference>
<organism evidence="3 4">
    <name type="scientific">Aegilops tauschii subsp. strangulata</name>
    <name type="common">Goatgrass</name>
    <dbReference type="NCBI Taxonomy" id="200361"/>
    <lineage>
        <taxon>Eukaryota</taxon>
        <taxon>Viridiplantae</taxon>
        <taxon>Streptophyta</taxon>
        <taxon>Embryophyta</taxon>
        <taxon>Tracheophyta</taxon>
        <taxon>Spermatophyta</taxon>
        <taxon>Magnoliopsida</taxon>
        <taxon>Liliopsida</taxon>
        <taxon>Poales</taxon>
        <taxon>Poaceae</taxon>
        <taxon>BOP clade</taxon>
        <taxon>Pooideae</taxon>
        <taxon>Triticodae</taxon>
        <taxon>Triticeae</taxon>
        <taxon>Triticinae</taxon>
        <taxon>Aegilops</taxon>
    </lineage>
</organism>
<keyword evidence="1" id="KW-0677">Repeat</keyword>
<evidence type="ECO:0000313" key="4">
    <source>
        <dbReference type="Proteomes" id="UP000015105"/>
    </source>
</evidence>
<dbReference type="GO" id="GO:0051015">
    <property type="term" value="F:actin filament binding"/>
    <property type="evidence" value="ECO:0007669"/>
    <property type="project" value="InterPro"/>
</dbReference>
<protein>
    <recommendedName>
        <fullName evidence="5">Calponin-homology (CH) domain-containing protein</fullName>
    </recommendedName>
</protein>
<dbReference type="EnsemblPlants" id="AET6Gv20548700.17">
    <property type="protein sequence ID" value="AET6Gv20548700.17"/>
    <property type="gene ID" value="AET6Gv20548700"/>
</dbReference>
<evidence type="ECO:0000256" key="2">
    <source>
        <dbReference type="ARBA" id="ARBA00023203"/>
    </source>
</evidence>
<dbReference type="InterPro" id="IPR039959">
    <property type="entry name" value="Fimbrin/Plastin"/>
</dbReference>
<evidence type="ECO:0000256" key="1">
    <source>
        <dbReference type="ARBA" id="ARBA00022737"/>
    </source>
</evidence>
<dbReference type="GO" id="GO:0005884">
    <property type="term" value="C:actin filament"/>
    <property type="evidence" value="ECO:0007669"/>
    <property type="project" value="TreeGrafter"/>
</dbReference>
<evidence type="ECO:0000313" key="3">
    <source>
        <dbReference type="EnsemblPlants" id="AET6Gv20548700.17"/>
    </source>
</evidence>
<dbReference type="Proteomes" id="UP000015105">
    <property type="component" value="Chromosome 6D"/>
</dbReference>
<name>A0A453NYS1_AEGTS</name>
<dbReference type="GO" id="GO:0051639">
    <property type="term" value="P:actin filament network formation"/>
    <property type="evidence" value="ECO:0007669"/>
    <property type="project" value="TreeGrafter"/>
</dbReference>
<evidence type="ECO:0008006" key="5">
    <source>
        <dbReference type="Google" id="ProtNLM"/>
    </source>
</evidence>
<dbReference type="Gene3D" id="1.10.418.10">
    <property type="entry name" value="Calponin-like domain"/>
    <property type="match status" value="1"/>
</dbReference>
<dbReference type="GO" id="GO:0032432">
    <property type="term" value="C:actin filament bundle"/>
    <property type="evidence" value="ECO:0007669"/>
    <property type="project" value="TreeGrafter"/>
</dbReference>
<reference evidence="3" key="4">
    <citation type="submission" date="2019-03" db="UniProtKB">
        <authorList>
            <consortium name="EnsemblPlants"/>
        </authorList>
    </citation>
    <scope>IDENTIFICATION</scope>
</reference>
<proteinExistence type="predicted"/>
<dbReference type="GO" id="GO:0051017">
    <property type="term" value="P:actin filament bundle assembly"/>
    <property type="evidence" value="ECO:0007669"/>
    <property type="project" value="InterPro"/>
</dbReference>
<dbReference type="AlphaFoldDB" id="A0A453NYS1"/>